<comment type="caution">
    <text evidence="2">The sequence shown here is derived from an EMBL/GenBank/DDBJ whole genome shotgun (WGS) entry which is preliminary data.</text>
</comment>
<dbReference type="Proteomes" id="UP000297729">
    <property type="component" value="Unassembled WGS sequence"/>
</dbReference>
<dbReference type="AlphaFoldDB" id="A0A4Y9SVA6"/>
<dbReference type="Pfam" id="PF13468">
    <property type="entry name" value="Glyoxalase_3"/>
    <property type="match status" value="1"/>
</dbReference>
<dbReference type="InterPro" id="IPR029068">
    <property type="entry name" value="Glyas_Bleomycin-R_OHBP_Dase"/>
</dbReference>
<feature type="domain" description="Glyoxalase-like" evidence="1">
    <location>
        <begin position="3"/>
        <end position="96"/>
    </location>
</feature>
<reference evidence="2 3" key="1">
    <citation type="submission" date="2019-03" db="EMBL/GenBank/DDBJ databases">
        <title>Draft Genome Sequence of Duganella callidus sp. nov., a Novel Duganella Species Isolated from Cultivated Soil.</title>
        <authorList>
            <person name="Raths R."/>
            <person name="Peta V."/>
            <person name="Bucking H."/>
        </authorList>
    </citation>
    <scope>NUCLEOTIDE SEQUENCE [LARGE SCALE GENOMIC DNA]</scope>
    <source>
        <strain evidence="2 3">DN04</strain>
    </source>
</reference>
<evidence type="ECO:0000313" key="2">
    <source>
        <dbReference type="EMBL" id="TFW30368.1"/>
    </source>
</evidence>
<gene>
    <name evidence="2" type="ORF">E4L98_02350</name>
</gene>
<evidence type="ECO:0000259" key="1">
    <source>
        <dbReference type="Pfam" id="PF13468"/>
    </source>
</evidence>
<evidence type="ECO:0000313" key="3">
    <source>
        <dbReference type="Proteomes" id="UP000297729"/>
    </source>
</evidence>
<dbReference type="EMBL" id="SPVG01000023">
    <property type="protein sequence ID" value="TFW30368.1"/>
    <property type="molecule type" value="Genomic_DNA"/>
</dbReference>
<dbReference type="InterPro" id="IPR025870">
    <property type="entry name" value="Glyoxalase-like_dom"/>
</dbReference>
<sequence length="210" mass="22763">MVIDHIFIRATPDAPEAAALREFGLTEGSGNRHPGQGTANRRFFFANAFLELLWLTDVAEATSDITAPTHLYERLTQDDTSPFGICFRPSGAGESAAFPCWPYRPAYLPPGMQIDFAEDAPLAEPMWFFFAAAQAPAASGVEPVHHPVGAQNITAVEVTVPQTAPLSAAARASRISFKQGAAHLLAITFDHAMRGLSKDFRPALPLIIRY</sequence>
<proteinExistence type="predicted"/>
<dbReference type="Gene3D" id="3.10.180.10">
    <property type="entry name" value="2,3-Dihydroxybiphenyl 1,2-Dioxygenase, domain 1"/>
    <property type="match status" value="1"/>
</dbReference>
<name>A0A4Y9SVA6_9BURK</name>
<dbReference type="RefSeq" id="WP_135199960.1">
    <property type="nucleotide sequence ID" value="NZ_SPVG01000023.1"/>
</dbReference>
<keyword evidence="3" id="KW-1185">Reference proteome</keyword>
<protein>
    <submittedName>
        <fullName evidence="2">Glyoxalase-like domain protein</fullName>
    </submittedName>
</protein>
<dbReference type="OrthoDB" id="1426774at2"/>
<organism evidence="2 3">
    <name type="scientific">Duganella callida</name>
    <dbReference type="NCBI Taxonomy" id="2561932"/>
    <lineage>
        <taxon>Bacteria</taxon>
        <taxon>Pseudomonadati</taxon>
        <taxon>Pseudomonadota</taxon>
        <taxon>Betaproteobacteria</taxon>
        <taxon>Burkholderiales</taxon>
        <taxon>Oxalobacteraceae</taxon>
        <taxon>Telluria group</taxon>
        <taxon>Duganella</taxon>
    </lineage>
</organism>
<accession>A0A4Y9SVA6</accession>